<dbReference type="PANTHER" id="PTHR19965:SF82">
    <property type="entry name" value="THO COMPLEX SUBUNIT 4"/>
    <property type="match status" value="1"/>
</dbReference>
<dbReference type="InterPro" id="IPR000504">
    <property type="entry name" value="RRM_dom"/>
</dbReference>
<reference evidence="6 7" key="2">
    <citation type="journal article" date="2014" name="J. Gen. Appl. Microbiol.">
        <title>The early diverging ascomycetous budding yeast Saitoella complicata has three histone deacetylases belonging to the Clr6, Hos2, and Rpd3 lineages.</title>
        <authorList>
            <person name="Nishida H."/>
            <person name="Matsumoto T."/>
            <person name="Kondo S."/>
            <person name="Hamamoto M."/>
            <person name="Yoshikawa H."/>
        </authorList>
    </citation>
    <scope>NUCLEOTIDE SEQUENCE [LARGE SCALE GENOMIC DNA]</scope>
    <source>
        <strain evidence="6 7">NRRL Y-17804</strain>
    </source>
</reference>
<keyword evidence="1 2" id="KW-0694">RNA-binding</keyword>
<keyword evidence="7" id="KW-1185">Reference proteome</keyword>
<dbReference type="STRING" id="698492.A0A0E9NM04"/>
<comment type="caution">
    <text evidence="6">The sequence shown here is derived from an EMBL/GenBank/DDBJ whole genome shotgun (WGS) entry which is preliminary data.</text>
</comment>
<evidence type="ECO:0000256" key="3">
    <source>
        <dbReference type="SAM" id="MobiDB-lite"/>
    </source>
</evidence>
<proteinExistence type="predicted"/>
<feature type="region of interest" description="Disordered" evidence="3">
    <location>
        <begin position="380"/>
        <end position="402"/>
    </location>
</feature>
<gene>
    <name evidence="6" type="ORF">G7K_5016-t1</name>
</gene>
<sequence length="626" mass="68852">MSVHSSGKPLLGERPSYSPPPLDTDRTFMSLSPPPLDGYRWRDRPATPAPAHYLDPQHSRPHYHPRQQSLSHLLPDEDSGTPLEYRESREAAIARHRDSAGKGLTRLKFFLRTNFVIRHLVLIFSFIALYYQCRTMHVYLSTSYSPDWPENVTTWPTWIAIASTCLVVLLSGLGLCLYCCTPLESVYSGFRYIEKILNVIVGAILVILASALSYAKYRSPNSIFPFACNATQDDNQINFKNTCTMGDHSLNCVYFVACISMLAMVINAIDACTNVGEHGGSNRNTLYFCGMGDSGGDGWISLKIPTPDQASCRLITCGPRSTTSSVPKSKSNKQPSRRVVDPPHRFTMSANLDRSLDDIINDNRTAQRAVQQSQRQQVMQQQQQRQAQAAAARPVAPRVNGPVRGVQRGVVRGGIRKPVGPYQRPVNAPNGQWNHDLFQQHARNAQAAINPQLQKRLETNPLLARLQGPTAPKQQQQPGNAVFFKGAAQAQNVISFKGASGPTTVEIANLAPGTSPDDIQTTMQACGKVTQVKITGVSKIALLAEVTFATRKEADVAVSKFHQINADGRIIRCQIKQAAKTAQAPTPSGPRAQQQTFAQRTQQQVPMQGAPGRMYNANGRGGFGRR</sequence>
<dbReference type="GO" id="GO:0003729">
    <property type="term" value="F:mRNA binding"/>
    <property type="evidence" value="ECO:0007669"/>
    <property type="project" value="TreeGrafter"/>
</dbReference>
<dbReference type="PANTHER" id="PTHR19965">
    <property type="entry name" value="RNA AND EXPORT FACTOR BINDING PROTEIN"/>
    <property type="match status" value="1"/>
</dbReference>
<protein>
    <recommendedName>
        <fullName evidence="5">RRM domain-containing protein</fullName>
    </recommendedName>
</protein>
<dbReference type="InterPro" id="IPR035979">
    <property type="entry name" value="RBD_domain_sf"/>
</dbReference>
<feature type="region of interest" description="Disordered" evidence="3">
    <location>
        <begin position="320"/>
        <end position="346"/>
    </location>
</feature>
<name>A0A0E9NM04_SAICN</name>
<dbReference type="AlphaFoldDB" id="A0A0E9NM04"/>
<accession>A0A0E9NM04</accession>
<evidence type="ECO:0000259" key="5">
    <source>
        <dbReference type="PROSITE" id="PS50102"/>
    </source>
</evidence>
<evidence type="ECO:0000256" key="2">
    <source>
        <dbReference type="PROSITE-ProRule" id="PRU00176"/>
    </source>
</evidence>
<feature type="transmembrane region" description="Helical" evidence="4">
    <location>
        <begin position="109"/>
        <end position="131"/>
    </location>
</feature>
<keyword evidence="4" id="KW-0812">Transmembrane</keyword>
<feature type="transmembrane region" description="Helical" evidence="4">
    <location>
        <begin position="158"/>
        <end position="180"/>
    </location>
</feature>
<dbReference type="InterPro" id="IPR012677">
    <property type="entry name" value="Nucleotide-bd_a/b_plait_sf"/>
</dbReference>
<evidence type="ECO:0000313" key="7">
    <source>
        <dbReference type="Proteomes" id="UP000033140"/>
    </source>
</evidence>
<dbReference type="GO" id="GO:0005634">
    <property type="term" value="C:nucleus"/>
    <property type="evidence" value="ECO:0007669"/>
    <property type="project" value="TreeGrafter"/>
</dbReference>
<evidence type="ECO:0000256" key="1">
    <source>
        <dbReference type="ARBA" id="ARBA00022884"/>
    </source>
</evidence>
<reference evidence="6 7" key="3">
    <citation type="journal article" date="2015" name="Genome Announc.">
        <title>Draft Genome Sequence of the Archiascomycetous Yeast Saitoella complicata.</title>
        <authorList>
            <person name="Yamauchi K."/>
            <person name="Kondo S."/>
            <person name="Hamamoto M."/>
            <person name="Takahashi Y."/>
            <person name="Ogura Y."/>
            <person name="Hayashi T."/>
            <person name="Nishida H."/>
        </authorList>
    </citation>
    <scope>NUCLEOTIDE SEQUENCE [LARGE SCALE GENOMIC DNA]</scope>
    <source>
        <strain evidence="6 7">NRRL Y-17804</strain>
    </source>
</reference>
<keyword evidence="4" id="KW-1133">Transmembrane helix</keyword>
<feature type="transmembrane region" description="Helical" evidence="4">
    <location>
        <begin position="192"/>
        <end position="215"/>
    </location>
</feature>
<dbReference type="PROSITE" id="PS50102">
    <property type="entry name" value="RRM"/>
    <property type="match status" value="1"/>
</dbReference>
<organism evidence="6 7">
    <name type="scientific">Saitoella complicata (strain BCRC 22490 / CBS 7301 / JCM 7358 / NBRC 10748 / NRRL Y-17804)</name>
    <dbReference type="NCBI Taxonomy" id="698492"/>
    <lineage>
        <taxon>Eukaryota</taxon>
        <taxon>Fungi</taxon>
        <taxon>Dikarya</taxon>
        <taxon>Ascomycota</taxon>
        <taxon>Taphrinomycotina</taxon>
        <taxon>Taphrinomycotina incertae sedis</taxon>
        <taxon>Saitoella</taxon>
    </lineage>
</organism>
<feature type="region of interest" description="Disordered" evidence="3">
    <location>
        <begin position="581"/>
        <end position="626"/>
    </location>
</feature>
<dbReference type="InterPro" id="IPR051229">
    <property type="entry name" value="ALYREF_mRNA_export"/>
</dbReference>
<evidence type="ECO:0000313" key="6">
    <source>
        <dbReference type="EMBL" id="GAO50897.1"/>
    </source>
</evidence>
<dbReference type="SMART" id="SM00360">
    <property type="entry name" value="RRM"/>
    <property type="match status" value="1"/>
</dbReference>
<evidence type="ECO:0000256" key="4">
    <source>
        <dbReference type="SAM" id="Phobius"/>
    </source>
</evidence>
<dbReference type="EMBL" id="BACD03000038">
    <property type="protein sequence ID" value="GAO50897.1"/>
    <property type="molecule type" value="Genomic_DNA"/>
</dbReference>
<keyword evidence="4" id="KW-0472">Membrane</keyword>
<dbReference type="SUPFAM" id="SSF54928">
    <property type="entry name" value="RNA-binding domain, RBD"/>
    <property type="match status" value="1"/>
</dbReference>
<dbReference type="Proteomes" id="UP000033140">
    <property type="component" value="Unassembled WGS sequence"/>
</dbReference>
<reference evidence="6 7" key="1">
    <citation type="journal article" date="2011" name="J. Gen. Appl. Microbiol.">
        <title>Draft genome sequencing of the enigmatic yeast Saitoella complicata.</title>
        <authorList>
            <person name="Nishida H."/>
            <person name="Hamamoto M."/>
            <person name="Sugiyama J."/>
        </authorList>
    </citation>
    <scope>NUCLEOTIDE SEQUENCE [LARGE SCALE GENOMIC DNA]</scope>
    <source>
        <strain evidence="6 7">NRRL Y-17804</strain>
    </source>
</reference>
<feature type="domain" description="RRM" evidence="5">
    <location>
        <begin position="503"/>
        <end position="578"/>
    </location>
</feature>
<feature type="compositionally biased region" description="Low complexity" evidence="3">
    <location>
        <begin position="591"/>
        <end position="604"/>
    </location>
</feature>
<feature type="region of interest" description="Disordered" evidence="3">
    <location>
        <begin position="1"/>
        <end position="81"/>
    </location>
</feature>
<dbReference type="Gene3D" id="3.30.70.330">
    <property type="match status" value="1"/>
</dbReference>
<feature type="compositionally biased region" description="Polar residues" evidence="3">
    <location>
        <begin position="320"/>
        <end position="334"/>
    </location>
</feature>